<dbReference type="RefSeq" id="WP_106102882.1">
    <property type="nucleotide sequence ID" value="NZ_PVRR01000017.1"/>
</dbReference>
<dbReference type="Proteomes" id="UP000239236">
    <property type="component" value="Unassembled WGS sequence"/>
</dbReference>
<sequence length="450" mass="50505">MAKLEGIKVANENTVEYNGFVYELVTDGAETDDLIQCLEEDSGDLTYGAFYQVIGTDEYNDMQFLDDDNDERDRSVTDEEYKVFRKSRAVTNDKLTDAEGVVTITLPDGTKLEGTPSDLEKITRSMQALQNEQQGQAEQVTSVEMPVEEIEVEDESESVAERLQVGDCAKVIGSGWFDKGTIVKILKYDGGTHMPFYVADLSDLEHVLWVNEADLERVEREKECLQVGDYAKVITQDDNGRSEYGDIVKVTEDDNGCVPFNTNHLDGSYAGWHYEGELVKATDEEVLEAKQALLKKGDYARIIGNTSSHKFEIGTIVKLERYASGDDTFAAYYLDGSDFWYAYRRDFEPLTKEETEHITREAEEEKKATVERAKWAAIGREVGEIKDGDVVKVIDNTNGSHLNKGDIGEVSQSGGRTFRVNTPDCTDVNWFVPGRVELIVPVEQRFDTVG</sequence>
<reference evidence="1 2" key="1">
    <citation type="submission" date="2018-03" db="EMBL/GenBank/DDBJ databases">
        <title>Genotypic and phenotypic analysis of antagonistic Bacillus spp. isolated from rhizosphere soil of plants in Tibet.</title>
        <authorList>
            <person name="Borriss R."/>
            <person name="Lasch P."/>
            <person name="Wu L."/>
            <person name="Wu H."/>
            <person name="Gao X."/>
        </authorList>
    </citation>
    <scope>NUCLEOTIDE SEQUENCE [LARGE SCALE GENOMIC DNA]</scope>
    <source>
        <strain evidence="1 2">NMSW16</strain>
    </source>
</reference>
<proteinExistence type="predicted"/>
<keyword evidence="2" id="KW-1185">Reference proteome</keyword>
<dbReference type="EMBL" id="PVRR01000017">
    <property type="protein sequence ID" value="PRT35326.1"/>
    <property type="molecule type" value="Genomic_DNA"/>
</dbReference>
<gene>
    <name evidence="1" type="ORF">C6357_29465</name>
</gene>
<comment type="caution">
    <text evidence="1">The sequence shown here is derived from an EMBL/GenBank/DDBJ whole genome shotgun (WGS) entry which is preliminary data.</text>
</comment>
<protein>
    <submittedName>
        <fullName evidence="1">Uncharacterized protein</fullName>
    </submittedName>
</protein>
<organism evidence="1 2">
    <name type="scientific">Bacillus wiedmannii</name>
    <dbReference type="NCBI Taxonomy" id="1890302"/>
    <lineage>
        <taxon>Bacteria</taxon>
        <taxon>Bacillati</taxon>
        <taxon>Bacillota</taxon>
        <taxon>Bacilli</taxon>
        <taxon>Bacillales</taxon>
        <taxon>Bacillaceae</taxon>
        <taxon>Bacillus</taxon>
        <taxon>Bacillus cereus group</taxon>
    </lineage>
</organism>
<evidence type="ECO:0000313" key="2">
    <source>
        <dbReference type="Proteomes" id="UP000239236"/>
    </source>
</evidence>
<evidence type="ECO:0000313" key="1">
    <source>
        <dbReference type="EMBL" id="PRT35326.1"/>
    </source>
</evidence>
<name>A0ABX5DMY7_9BACI</name>
<accession>A0ABX5DMY7</accession>